<organism evidence="1 2">
    <name type="scientific">Candidatus Glassbacteria bacterium RIFCSPLOWO2_12_FULL_58_11</name>
    <dbReference type="NCBI Taxonomy" id="1817867"/>
    <lineage>
        <taxon>Bacteria</taxon>
        <taxon>Candidatus Glassiibacteriota</taxon>
    </lineage>
</organism>
<comment type="caution">
    <text evidence="1">The sequence shown here is derived from an EMBL/GenBank/DDBJ whole genome shotgun (WGS) entry which is preliminary data.</text>
</comment>
<dbReference type="STRING" id="1817867.A3F83_06130"/>
<dbReference type="Proteomes" id="UP000179129">
    <property type="component" value="Unassembled WGS sequence"/>
</dbReference>
<gene>
    <name evidence="1" type="ORF">A3F83_06130</name>
</gene>
<protein>
    <recommendedName>
        <fullName evidence="3">DUF2190 domain-containing protein</fullName>
    </recommendedName>
</protein>
<name>A0A1F5YMA7_9BACT</name>
<sequence length="138" mass="14023">MEMTVKLREKLGNTDTFTVGTSDIPRGTCVVLNSGVVDASGANAAKFVGITTETGYAGKDLRVAQGGSTILALAANGSVAEGDWLLSDADGKVITAAAAAQGTAQHFVGYALRASSAEDQLIPVVVWPVRVDNPTSGA</sequence>
<dbReference type="AlphaFoldDB" id="A0A1F5YMA7"/>
<evidence type="ECO:0000313" key="1">
    <source>
        <dbReference type="EMBL" id="OGG01286.1"/>
    </source>
</evidence>
<accession>A0A1F5YMA7</accession>
<proteinExistence type="predicted"/>
<dbReference type="EMBL" id="MFIX01000213">
    <property type="protein sequence ID" value="OGG01286.1"/>
    <property type="molecule type" value="Genomic_DNA"/>
</dbReference>
<evidence type="ECO:0008006" key="3">
    <source>
        <dbReference type="Google" id="ProtNLM"/>
    </source>
</evidence>
<dbReference type="InterPro" id="IPR011231">
    <property type="entry name" value="Phage_VT1-Sakai_H0018"/>
</dbReference>
<evidence type="ECO:0000313" key="2">
    <source>
        <dbReference type="Proteomes" id="UP000179129"/>
    </source>
</evidence>
<dbReference type="Pfam" id="PF09956">
    <property type="entry name" value="Phage_cement_2"/>
    <property type="match status" value="1"/>
</dbReference>
<reference evidence="1 2" key="1">
    <citation type="journal article" date="2016" name="Nat. Commun.">
        <title>Thousands of microbial genomes shed light on interconnected biogeochemical processes in an aquifer system.</title>
        <authorList>
            <person name="Anantharaman K."/>
            <person name="Brown C.T."/>
            <person name="Hug L.A."/>
            <person name="Sharon I."/>
            <person name="Castelle C.J."/>
            <person name="Probst A.J."/>
            <person name="Thomas B.C."/>
            <person name="Singh A."/>
            <person name="Wilkins M.J."/>
            <person name="Karaoz U."/>
            <person name="Brodie E.L."/>
            <person name="Williams K.H."/>
            <person name="Hubbard S.S."/>
            <person name="Banfield J.F."/>
        </authorList>
    </citation>
    <scope>NUCLEOTIDE SEQUENCE [LARGE SCALE GENOMIC DNA]</scope>
</reference>